<dbReference type="Pfam" id="PF13445">
    <property type="entry name" value="zf-RING_UBOX"/>
    <property type="match status" value="1"/>
</dbReference>
<evidence type="ECO:0000259" key="8">
    <source>
        <dbReference type="PROSITE" id="PS50089"/>
    </source>
</evidence>
<dbReference type="PANTHER" id="PTHR25462:SF296">
    <property type="entry name" value="MEIOTIC P26, ISOFORM F"/>
    <property type="match status" value="1"/>
</dbReference>
<sequence length="812" mass="91587">MNADQARALLAFLFTRVQRNLANLLRSAFPDDPDEEYVRWMKDLRVDLAKRAPQNVLQLFYADQEPIPIADLYLRSLFILFVHQPKLTKLLSVDELKSLEVLDKYLILLYSVINDVPVDESKDDVMRALRRMGLGLTDSDFDSLDSKENNADDDSCADILISQLNEDSDFQDKFLKSFKALKAKTNEEMPKIQSIDEKLRKTETQGKIDLDNFTNIRQALLRKLPTLLNCSICQQRMTEPRTLPCMHSACVTCLKKVANLTEKTITSKAFNLRGGETMCDSHAMPIYYKQPPPIILAATELLDMNKLNEQLQRYCPQHYNVLEKFCSYCQVPCCAHSSCLAWHSSHGRLNTIVDVNKEQKEQLQKLAEKLSEKESRADTVLKQTEQNQVSVADLQENIRESMKQYFGDIRARLDAKELEFNDELDNVAQLCWHQDEVIRQSLKEHKDKIGAFKEKIDALLQSEKSESPLTNLGAMRQELLEILADSANGALLSEGRTLMYPEANLRSLLQSTVNLKSAIIASTNGRGWEVVAKVDGLRHFVVHGTRLYALRRTKLGLGCQVLTYDLKNLSGTEPTVFFENSARDFQSVAAAADGQLMIAHEVQSNLELPKIRLRYSVTVGLYPQARTPVASTFVVDCLNSFSRVRIKVVTVDSTAHFFIGDDQSVAHINPADGHLLRKFDFQSLALIGDFAPDPDRHLLVVTDIEKNLLLIYNSNQQKTLTFGSTADSVGLFHRPTGVSLDCFGTIFVADTGNNRVQVLDLEGKALKTVPFPEDFNALPAAVTAFSAIQACGTHIYLFDTRSDTIYRRKYAP</sequence>
<dbReference type="Gene3D" id="3.30.160.60">
    <property type="entry name" value="Classic Zinc Finger"/>
    <property type="match status" value="1"/>
</dbReference>
<dbReference type="InterPro" id="IPR013083">
    <property type="entry name" value="Znf_RING/FYVE/PHD"/>
</dbReference>
<keyword evidence="7" id="KW-0175">Coiled coil</keyword>
<organism evidence="9 10">
    <name type="scientific">Plectus sambesii</name>
    <dbReference type="NCBI Taxonomy" id="2011161"/>
    <lineage>
        <taxon>Eukaryota</taxon>
        <taxon>Metazoa</taxon>
        <taxon>Ecdysozoa</taxon>
        <taxon>Nematoda</taxon>
        <taxon>Chromadorea</taxon>
        <taxon>Plectida</taxon>
        <taxon>Plectina</taxon>
        <taxon>Plectoidea</taxon>
        <taxon>Plectidae</taxon>
        <taxon>Plectus</taxon>
    </lineage>
</organism>
<dbReference type="WBParaSite" id="PSAMB.scaffold4679size13883.g24889.t1">
    <property type="protein sequence ID" value="PSAMB.scaffold4679size13883.g24889.t1"/>
    <property type="gene ID" value="PSAMB.scaffold4679size13883.g24889"/>
</dbReference>
<dbReference type="InterPro" id="IPR047153">
    <property type="entry name" value="TRIM45/56/19-like"/>
</dbReference>
<dbReference type="PROSITE" id="PS50089">
    <property type="entry name" value="ZF_RING_2"/>
    <property type="match status" value="1"/>
</dbReference>
<evidence type="ECO:0000256" key="2">
    <source>
        <dbReference type="ARBA" id="ARBA00022737"/>
    </source>
</evidence>
<feature type="coiled-coil region" evidence="7">
    <location>
        <begin position="349"/>
        <end position="387"/>
    </location>
</feature>
<dbReference type="Pfam" id="PF01436">
    <property type="entry name" value="NHL"/>
    <property type="match status" value="1"/>
</dbReference>
<evidence type="ECO:0000256" key="1">
    <source>
        <dbReference type="ARBA" id="ARBA00022723"/>
    </source>
</evidence>
<dbReference type="SUPFAM" id="SSF57850">
    <property type="entry name" value="RING/U-box"/>
    <property type="match status" value="1"/>
</dbReference>
<dbReference type="SMART" id="SM00184">
    <property type="entry name" value="RING"/>
    <property type="match status" value="1"/>
</dbReference>
<feature type="domain" description="RING-type" evidence="8">
    <location>
        <begin position="230"/>
        <end position="282"/>
    </location>
</feature>
<dbReference type="Proteomes" id="UP000887566">
    <property type="component" value="Unplaced"/>
</dbReference>
<dbReference type="InterPro" id="IPR001841">
    <property type="entry name" value="Znf_RING"/>
</dbReference>
<accession>A0A914WPH4</accession>
<keyword evidence="9" id="KW-1185">Reference proteome</keyword>
<dbReference type="Gene3D" id="3.30.40.10">
    <property type="entry name" value="Zinc/RING finger domain, C3HC4 (zinc finger)"/>
    <property type="match status" value="1"/>
</dbReference>
<protein>
    <submittedName>
        <fullName evidence="10">RING-type domain-containing protein</fullName>
    </submittedName>
</protein>
<evidence type="ECO:0000256" key="3">
    <source>
        <dbReference type="ARBA" id="ARBA00022771"/>
    </source>
</evidence>
<name>A0A914WPH4_9BILA</name>
<evidence type="ECO:0000313" key="10">
    <source>
        <dbReference type="WBParaSite" id="PSAMB.scaffold4679size13883.g24889.t1"/>
    </source>
</evidence>
<dbReference type="PROSITE" id="PS51125">
    <property type="entry name" value="NHL"/>
    <property type="match status" value="1"/>
</dbReference>
<evidence type="ECO:0000313" key="9">
    <source>
        <dbReference type="Proteomes" id="UP000887566"/>
    </source>
</evidence>
<keyword evidence="1" id="KW-0479">Metal-binding</keyword>
<dbReference type="GO" id="GO:0008270">
    <property type="term" value="F:zinc ion binding"/>
    <property type="evidence" value="ECO:0007669"/>
    <property type="project" value="UniProtKB-KW"/>
</dbReference>
<feature type="repeat" description="NHL" evidence="6">
    <location>
        <begin position="732"/>
        <end position="762"/>
    </location>
</feature>
<dbReference type="SUPFAM" id="SSF63829">
    <property type="entry name" value="Calcium-dependent phosphotriesterase"/>
    <property type="match status" value="1"/>
</dbReference>
<dbReference type="AlphaFoldDB" id="A0A914WPH4"/>
<evidence type="ECO:0000256" key="4">
    <source>
        <dbReference type="ARBA" id="ARBA00022833"/>
    </source>
</evidence>
<reference evidence="10" key="1">
    <citation type="submission" date="2022-11" db="UniProtKB">
        <authorList>
            <consortium name="WormBaseParasite"/>
        </authorList>
    </citation>
    <scope>IDENTIFICATION</scope>
</reference>
<keyword evidence="4" id="KW-0862">Zinc</keyword>
<dbReference type="InterPro" id="IPR001258">
    <property type="entry name" value="NHL_repeat"/>
</dbReference>
<evidence type="ECO:0000256" key="7">
    <source>
        <dbReference type="SAM" id="Coils"/>
    </source>
</evidence>
<dbReference type="PANTHER" id="PTHR25462">
    <property type="entry name" value="BONUS, ISOFORM C-RELATED"/>
    <property type="match status" value="1"/>
</dbReference>
<keyword evidence="3 5" id="KW-0863">Zinc-finger</keyword>
<dbReference type="Gene3D" id="2.120.10.30">
    <property type="entry name" value="TolB, C-terminal domain"/>
    <property type="match status" value="1"/>
</dbReference>
<dbReference type="InterPro" id="IPR027370">
    <property type="entry name" value="Znf-RING_euk"/>
</dbReference>
<dbReference type="SUPFAM" id="SSF57845">
    <property type="entry name" value="B-box zinc-binding domain"/>
    <property type="match status" value="1"/>
</dbReference>
<evidence type="ECO:0000256" key="6">
    <source>
        <dbReference type="PROSITE-ProRule" id="PRU00504"/>
    </source>
</evidence>
<evidence type="ECO:0000256" key="5">
    <source>
        <dbReference type="PROSITE-ProRule" id="PRU00175"/>
    </source>
</evidence>
<dbReference type="InterPro" id="IPR011042">
    <property type="entry name" value="6-blade_b-propeller_TolB-like"/>
</dbReference>
<keyword evidence="2" id="KW-0677">Repeat</keyword>
<proteinExistence type="predicted"/>